<dbReference type="InterPro" id="IPR022062">
    <property type="entry name" value="DUF3618"/>
</dbReference>
<dbReference type="Pfam" id="PF12277">
    <property type="entry name" value="DUF3618"/>
    <property type="match status" value="1"/>
</dbReference>
<keyword evidence="2" id="KW-0812">Transmembrane</keyword>
<dbReference type="GeneID" id="95389781"/>
<feature type="transmembrane region" description="Helical" evidence="2">
    <location>
        <begin position="110"/>
        <end position="131"/>
    </location>
</feature>
<protein>
    <submittedName>
        <fullName evidence="3">Tfp pilus assembly protein FimV</fullName>
    </submittedName>
</protein>
<proteinExistence type="predicted"/>
<keyword evidence="4" id="KW-1185">Reference proteome</keyword>
<evidence type="ECO:0000256" key="1">
    <source>
        <dbReference type="SAM" id="MobiDB-lite"/>
    </source>
</evidence>
<gene>
    <name evidence="3" type="ORF">FHR33_003345</name>
</gene>
<feature type="transmembrane region" description="Helical" evidence="2">
    <location>
        <begin position="168"/>
        <end position="185"/>
    </location>
</feature>
<dbReference type="EMBL" id="JACIBV010000001">
    <property type="protein sequence ID" value="MBB3727485.1"/>
    <property type="molecule type" value="Genomic_DNA"/>
</dbReference>
<dbReference type="AlphaFoldDB" id="A0A7W5V9D5"/>
<keyword evidence="2" id="KW-0472">Membrane</keyword>
<keyword evidence="2" id="KW-1133">Transmembrane helix</keyword>
<comment type="caution">
    <text evidence="3">The sequence shown here is derived from an EMBL/GenBank/DDBJ whole genome shotgun (WGS) entry which is preliminary data.</text>
</comment>
<evidence type="ECO:0000256" key="2">
    <source>
        <dbReference type="SAM" id="Phobius"/>
    </source>
</evidence>
<evidence type="ECO:0000313" key="4">
    <source>
        <dbReference type="Proteomes" id="UP000579945"/>
    </source>
</evidence>
<organism evidence="3 4">
    <name type="scientific">Nonomuraea dietziae</name>
    <dbReference type="NCBI Taxonomy" id="65515"/>
    <lineage>
        <taxon>Bacteria</taxon>
        <taxon>Bacillati</taxon>
        <taxon>Actinomycetota</taxon>
        <taxon>Actinomycetes</taxon>
        <taxon>Streptosporangiales</taxon>
        <taxon>Streptosporangiaceae</taxon>
        <taxon>Nonomuraea</taxon>
    </lineage>
</organism>
<feature type="region of interest" description="Disordered" evidence="1">
    <location>
        <begin position="1"/>
        <end position="25"/>
    </location>
</feature>
<dbReference type="RefSeq" id="WP_183648113.1">
    <property type="nucleotide sequence ID" value="NZ_JACIBV010000001.1"/>
</dbReference>
<accession>A0A7W5V9D5</accession>
<dbReference type="Proteomes" id="UP000579945">
    <property type="component" value="Unassembled WGS sequence"/>
</dbReference>
<feature type="compositionally biased region" description="Polar residues" evidence="1">
    <location>
        <begin position="1"/>
        <end position="16"/>
    </location>
</feature>
<name>A0A7W5V9D5_9ACTN</name>
<evidence type="ECO:0000313" key="3">
    <source>
        <dbReference type="EMBL" id="MBB3727485.1"/>
    </source>
</evidence>
<reference evidence="3 4" key="1">
    <citation type="submission" date="2020-08" db="EMBL/GenBank/DDBJ databases">
        <title>Sequencing the genomes of 1000 actinobacteria strains.</title>
        <authorList>
            <person name="Klenk H.-P."/>
        </authorList>
    </citation>
    <scope>NUCLEOTIDE SEQUENCE [LARGE SCALE GENOMIC DNA]</scope>
    <source>
        <strain evidence="3 4">DSM 44320</strain>
    </source>
</reference>
<sequence>MTISGSHSTNSTQVGSPQGDDKADSAARLRADIAQMREDLGDIVEALAAKADVKARAKAGAKDKTEHVKANLAAHAHQAEAHVRTMATEVTTKARQIATKDNAMPAVRRGAVATAAVATAGGGAVAVTAWLRRRNAARQTPWQRALWAARRSGVQVRHAATSQAVTPGARGAAAAGIGLLMFVWLRRRRARRHVEMG</sequence>